<keyword evidence="2 9" id="KW-0808">Transferase</keyword>
<evidence type="ECO:0000256" key="3">
    <source>
        <dbReference type="ARBA" id="ARBA00022723"/>
    </source>
</evidence>
<feature type="binding site" evidence="9">
    <location>
        <position position="73"/>
    </location>
    <ligand>
        <name>4-amino-2-methyl-5-(diphosphooxymethyl)pyrimidine</name>
        <dbReference type="ChEBI" id="CHEBI:57841"/>
    </ligand>
</feature>
<dbReference type="EC" id="2.5.1.3" evidence="9"/>
<gene>
    <name evidence="9 13" type="primary">thiE</name>
    <name evidence="13" type="ORF">GCM10023116_35050</name>
</gene>
<dbReference type="PANTHER" id="PTHR20857:SF15">
    <property type="entry name" value="THIAMINE-PHOSPHATE SYNTHASE"/>
    <property type="match status" value="1"/>
</dbReference>
<dbReference type="EMBL" id="BAABFL010000443">
    <property type="protein sequence ID" value="GAA4651222.1"/>
    <property type="molecule type" value="Genomic_DNA"/>
</dbReference>
<evidence type="ECO:0000313" key="14">
    <source>
        <dbReference type="Proteomes" id="UP001500604"/>
    </source>
</evidence>
<evidence type="ECO:0000256" key="6">
    <source>
        <dbReference type="ARBA" id="ARBA00047334"/>
    </source>
</evidence>
<comment type="catalytic activity">
    <reaction evidence="6 9 10">
        <text>4-methyl-5-(2-phosphooxyethyl)-thiazole + 4-amino-2-methyl-5-(diphosphooxymethyl)pyrimidine + H(+) = thiamine phosphate + diphosphate</text>
        <dbReference type="Rhea" id="RHEA:22328"/>
        <dbReference type="ChEBI" id="CHEBI:15378"/>
        <dbReference type="ChEBI" id="CHEBI:33019"/>
        <dbReference type="ChEBI" id="CHEBI:37575"/>
        <dbReference type="ChEBI" id="CHEBI:57841"/>
        <dbReference type="ChEBI" id="CHEBI:58296"/>
        <dbReference type="EC" id="2.5.1.3"/>
    </reaction>
</comment>
<feature type="binding site" evidence="9">
    <location>
        <position position="170"/>
    </location>
    <ligand>
        <name>2-[(2R,5Z)-2-carboxy-4-methylthiazol-5(2H)-ylidene]ethyl phosphate</name>
        <dbReference type="ChEBI" id="CHEBI:62899"/>
    </ligand>
</feature>
<comment type="caution">
    <text evidence="13">The sequence shown here is derived from an EMBL/GenBank/DDBJ whole genome shotgun (WGS) entry which is preliminary data.</text>
</comment>
<accession>A0ABP8V5Q9</accession>
<feature type="binding site" evidence="9">
    <location>
        <position position="93"/>
    </location>
    <ligand>
        <name>Mg(2+)</name>
        <dbReference type="ChEBI" id="CHEBI:18420"/>
    </ligand>
</feature>
<feature type="binding site" evidence="9">
    <location>
        <begin position="190"/>
        <end position="191"/>
    </location>
    <ligand>
        <name>2-[(2R,5Z)-2-carboxy-4-methylthiazol-5(2H)-ylidene]ethyl phosphate</name>
        <dbReference type="ChEBI" id="CHEBI:62899"/>
    </ligand>
</feature>
<dbReference type="Proteomes" id="UP001500604">
    <property type="component" value="Unassembled WGS sequence"/>
</dbReference>
<comment type="catalytic activity">
    <reaction evidence="8 9 10">
        <text>2-[(2R,5Z)-2-carboxy-4-methylthiazol-5(2H)-ylidene]ethyl phosphate + 4-amino-2-methyl-5-(diphosphooxymethyl)pyrimidine + 2 H(+) = thiamine phosphate + CO2 + diphosphate</text>
        <dbReference type="Rhea" id="RHEA:47844"/>
        <dbReference type="ChEBI" id="CHEBI:15378"/>
        <dbReference type="ChEBI" id="CHEBI:16526"/>
        <dbReference type="ChEBI" id="CHEBI:33019"/>
        <dbReference type="ChEBI" id="CHEBI:37575"/>
        <dbReference type="ChEBI" id="CHEBI:57841"/>
        <dbReference type="ChEBI" id="CHEBI:62899"/>
        <dbReference type="EC" id="2.5.1.3"/>
    </reaction>
</comment>
<name>A0ABP8V5Q9_9GAMM</name>
<dbReference type="NCBIfam" id="TIGR00693">
    <property type="entry name" value="thiE"/>
    <property type="match status" value="1"/>
</dbReference>
<reference evidence="14" key="1">
    <citation type="journal article" date="2019" name="Int. J. Syst. Evol. Microbiol.">
        <title>The Global Catalogue of Microorganisms (GCM) 10K type strain sequencing project: providing services to taxonomists for standard genome sequencing and annotation.</title>
        <authorList>
            <consortium name="The Broad Institute Genomics Platform"/>
            <consortium name="The Broad Institute Genome Sequencing Center for Infectious Disease"/>
            <person name="Wu L."/>
            <person name="Ma J."/>
        </authorList>
    </citation>
    <scope>NUCLEOTIDE SEQUENCE [LARGE SCALE GENOMIC DNA]</scope>
    <source>
        <strain evidence="14">JCM 17805</strain>
    </source>
</reference>
<feature type="binding site" evidence="9">
    <location>
        <position position="112"/>
    </location>
    <ligand>
        <name>4-amino-2-methyl-5-(diphosphooxymethyl)pyrimidine</name>
        <dbReference type="ChEBI" id="CHEBI:57841"/>
    </ligand>
</feature>
<protein>
    <recommendedName>
        <fullName evidence="9">Thiamine-phosphate synthase</fullName>
        <shortName evidence="9">TP synthase</shortName>
        <shortName evidence="9">TPS</shortName>
        <ecNumber evidence="9">2.5.1.3</ecNumber>
    </recommendedName>
    <alternativeName>
        <fullName evidence="9">Thiamine-phosphate pyrophosphorylase</fullName>
        <shortName evidence="9">TMP pyrophosphorylase</shortName>
        <shortName evidence="9">TMP-PPase</shortName>
    </alternativeName>
</protein>
<evidence type="ECO:0000256" key="9">
    <source>
        <dbReference type="HAMAP-Rule" id="MF_00097"/>
    </source>
</evidence>
<dbReference type="Pfam" id="PF02581">
    <property type="entry name" value="TMP-TENI"/>
    <property type="match status" value="1"/>
</dbReference>
<feature type="binding site" evidence="9">
    <location>
        <begin position="41"/>
        <end position="45"/>
    </location>
    <ligand>
        <name>4-amino-2-methyl-5-(diphosphooxymethyl)pyrimidine</name>
        <dbReference type="ChEBI" id="CHEBI:57841"/>
    </ligand>
</feature>
<dbReference type="RefSeq" id="WP_345197570.1">
    <property type="nucleotide sequence ID" value="NZ_BAABFL010000443.1"/>
</dbReference>
<evidence type="ECO:0000256" key="5">
    <source>
        <dbReference type="ARBA" id="ARBA00022977"/>
    </source>
</evidence>
<dbReference type="InterPro" id="IPR034291">
    <property type="entry name" value="TMP_synthase"/>
</dbReference>
<sequence>MSSHERLSGLYGITDSVLMPNDNALLTCVESALQGGMTILQYRDKSTDNEKRLHQARMLKELCHNYQVPLIINDDVALAAACGADGVHLGADDDTVSGARNHLGDNVIIGISCYGSLERALVMQSRGADYVAFGACFPSPTKPEAAVDVKPGLLAEACQTLNVPIVAIGGITLDNAPDIISQGVNMVAVISDLFSADNIEAQARQYSQLFRPS</sequence>
<keyword evidence="4 9" id="KW-0460">Magnesium</keyword>
<dbReference type="InterPro" id="IPR036206">
    <property type="entry name" value="ThiamineP_synth_sf"/>
</dbReference>
<evidence type="ECO:0000256" key="11">
    <source>
        <dbReference type="RuleBase" id="RU004253"/>
    </source>
</evidence>
<comment type="cofactor">
    <cofactor evidence="9">
        <name>Mg(2+)</name>
        <dbReference type="ChEBI" id="CHEBI:18420"/>
    </cofactor>
    <text evidence="9">Binds 1 Mg(2+) ion per subunit.</text>
</comment>
<evidence type="ECO:0000256" key="2">
    <source>
        <dbReference type="ARBA" id="ARBA00022679"/>
    </source>
</evidence>
<comment type="similarity">
    <text evidence="9 10">Belongs to the thiamine-phosphate synthase family.</text>
</comment>
<dbReference type="InterPro" id="IPR022998">
    <property type="entry name" value="ThiamineP_synth_TenI"/>
</dbReference>
<dbReference type="SUPFAM" id="SSF51391">
    <property type="entry name" value="Thiamin phosphate synthase"/>
    <property type="match status" value="1"/>
</dbReference>
<dbReference type="CDD" id="cd00564">
    <property type="entry name" value="TMP_TenI"/>
    <property type="match status" value="1"/>
</dbReference>
<evidence type="ECO:0000313" key="13">
    <source>
        <dbReference type="EMBL" id="GAA4651222.1"/>
    </source>
</evidence>
<evidence type="ECO:0000256" key="8">
    <source>
        <dbReference type="ARBA" id="ARBA00047883"/>
    </source>
</evidence>
<keyword evidence="3 9" id="KW-0479">Metal-binding</keyword>
<proteinExistence type="inferred from homology"/>
<comment type="catalytic activity">
    <reaction evidence="7 9 10">
        <text>2-(2-carboxy-4-methylthiazol-5-yl)ethyl phosphate + 4-amino-2-methyl-5-(diphosphooxymethyl)pyrimidine + 2 H(+) = thiamine phosphate + CO2 + diphosphate</text>
        <dbReference type="Rhea" id="RHEA:47848"/>
        <dbReference type="ChEBI" id="CHEBI:15378"/>
        <dbReference type="ChEBI" id="CHEBI:16526"/>
        <dbReference type="ChEBI" id="CHEBI:33019"/>
        <dbReference type="ChEBI" id="CHEBI:37575"/>
        <dbReference type="ChEBI" id="CHEBI:57841"/>
        <dbReference type="ChEBI" id="CHEBI:62890"/>
        <dbReference type="EC" id="2.5.1.3"/>
    </reaction>
</comment>
<comment type="pathway">
    <text evidence="1 9 11">Cofactor biosynthesis; thiamine diphosphate biosynthesis; thiamine phosphate from 4-amino-2-methyl-5-diphosphomethylpyrimidine and 4-methyl-5-(2-phosphoethyl)-thiazole: step 1/1.</text>
</comment>
<keyword evidence="5 9" id="KW-0784">Thiamine biosynthesis</keyword>
<dbReference type="Gene3D" id="3.20.20.70">
    <property type="entry name" value="Aldolase class I"/>
    <property type="match status" value="1"/>
</dbReference>
<keyword evidence="14" id="KW-1185">Reference proteome</keyword>
<dbReference type="PANTHER" id="PTHR20857">
    <property type="entry name" value="THIAMINE-PHOSPHATE PYROPHOSPHORYLASE"/>
    <property type="match status" value="1"/>
</dbReference>
<feature type="binding site" evidence="9">
    <location>
        <begin position="139"/>
        <end position="141"/>
    </location>
    <ligand>
        <name>2-[(2R,5Z)-2-carboxy-4-methylthiazol-5(2H)-ylidene]ethyl phosphate</name>
        <dbReference type="ChEBI" id="CHEBI:62899"/>
    </ligand>
</feature>
<feature type="binding site" evidence="9">
    <location>
        <position position="74"/>
    </location>
    <ligand>
        <name>Mg(2+)</name>
        <dbReference type="ChEBI" id="CHEBI:18420"/>
    </ligand>
</feature>
<evidence type="ECO:0000256" key="1">
    <source>
        <dbReference type="ARBA" id="ARBA00005165"/>
    </source>
</evidence>
<evidence type="ECO:0000256" key="10">
    <source>
        <dbReference type="RuleBase" id="RU003826"/>
    </source>
</evidence>
<comment type="function">
    <text evidence="9">Condenses 4-methyl-5-(beta-hydroxyethyl)thiazole monophosphate (THZ-P) and 2-methyl-4-amino-5-hydroxymethyl pyrimidine pyrophosphate (HMP-PP) to form thiamine monophosphate (TMP).</text>
</comment>
<feature type="binding site" evidence="9">
    <location>
        <position position="142"/>
    </location>
    <ligand>
        <name>4-amino-2-methyl-5-(diphosphooxymethyl)pyrimidine</name>
        <dbReference type="ChEBI" id="CHEBI:57841"/>
    </ligand>
</feature>
<evidence type="ECO:0000256" key="4">
    <source>
        <dbReference type="ARBA" id="ARBA00022842"/>
    </source>
</evidence>
<dbReference type="HAMAP" id="MF_00097">
    <property type="entry name" value="TMP_synthase"/>
    <property type="match status" value="1"/>
</dbReference>
<organism evidence="13 14">
    <name type="scientific">Kistimonas scapharcae</name>
    <dbReference type="NCBI Taxonomy" id="1036133"/>
    <lineage>
        <taxon>Bacteria</taxon>
        <taxon>Pseudomonadati</taxon>
        <taxon>Pseudomonadota</taxon>
        <taxon>Gammaproteobacteria</taxon>
        <taxon>Oceanospirillales</taxon>
        <taxon>Endozoicomonadaceae</taxon>
        <taxon>Kistimonas</taxon>
    </lineage>
</organism>
<feature type="domain" description="Thiamine phosphate synthase/TenI" evidence="12">
    <location>
        <begin position="10"/>
        <end position="192"/>
    </location>
</feature>
<evidence type="ECO:0000256" key="7">
    <source>
        <dbReference type="ARBA" id="ARBA00047851"/>
    </source>
</evidence>
<evidence type="ECO:0000259" key="12">
    <source>
        <dbReference type="Pfam" id="PF02581"/>
    </source>
</evidence>
<dbReference type="InterPro" id="IPR013785">
    <property type="entry name" value="Aldolase_TIM"/>
</dbReference>